<comment type="caution">
    <text evidence="10">The sequence shown here is derived from an EMBL/GenBank/DDBJ whole genome shotgun (WGS) entry which is preliminary data.</text>
</comment>
<keyword evidence="11" id="KW-1185">Reference proteome</keyword>
<evidence type="ECO:0000256" key="7">
    <source>
        <dbReference type="ARBA" id="ARBA00023180"/>
    </source>
</evidence>
<evidence type="ECO:0000256" key="5">
    <source>
        <dbReference type="ARBA" id="ARBA00023136"/>
    </source>
</evidence>
<dbReference type="Gene3D" id="1.10.287.70">
    <property type="match status" value="1"/>
</dbReference>
<dbReference type="GO" id="GO:0005886">
    <property type="term" value="C:plasma membrane"/>
    <property type="evidence" value="ECO:0007669"/>
    <property type="project" value="UniProtKB-SubCell"/>
</dbReference>
<comment type="subcellular location">
    <subcellularLocation>
        <location evidence="1">Cell membrane</location>
        <topology evidence="1">Multi-pass membrane protein</topology>
    </subcellularLocation>
</comment>
<evidence type="ECO:0000256" key="2">
    <source>
        <dbReference type="ARBA" id="ARBA00022475"/>
    </source>
</evidence>
<evidence type="ECO:0000256" key="4">
    <source>
        <dbReference type="ARBA" id="ARBA00022989"/>
    </source>
</evidence>
<evidence type="ECO:0000256" key="6">
    <source>
        <dbReference type="ARBA" id="ARBA00023170"/>
    </source>
</evidence>
<keyword evidence="9" id="KW-0732">Signal</keyword>
<evidence type="ECO:0000313" key="11">
    <source>
        <dbReference type="Proteomes" id="UP001168821"/>
    </source>
</evidence>
<evidence type="ECO:0000256" key="1">
    <source>
        <dbReference type="ARBA" id="ARBA00004651"/>
    </source>
</evidence>
<protein>
    <recommendedName>
        <fullName evidence="12">Ionotropic glutamate receptor C-terminal domain-containing protein</fullName>
    </recommendedName>
</protein>
<organism evidence="10 11">
    <name type="scientific">Zophobas morio</name>
    <dbReference type="NCBI Taxonomy" id="2755281"/>
    <lineage>
        <taxon>Eukaryota</taxon>
        <taxon>Metazoa</taxon>
        <taxon>Ecdysozoa</taxon>
        <taxon>Arthropoda</taxon>
        <taxon>Hexapoda</taxon>
        <taxon>Insecta</taxon>
        <taxon>Pterygota</taxon>
        <taxon>Neoptera</taxon>
        <taxon>Endopterygota</taxon>
        <taxon>Coleoptera</taxon>
        <taxon>Polyphaga</taxon>
        <taxon>Cucujiformia</taxon>
        <taxon>Tenebrionidae</taxon>
        <taxon>Zophobas</taxon>
    </lineage>
</organism>
<evidence type="ECO:0000256" key="3">
    <source>
        <dbReference type="ARBA" id="ARBA00022692"/>
    </source>
</evidence>
<name>A0AA38HR31_9CUCU</name>
<keyword evidence="5 8" id="KW-0472">Membrane</keyword>
<dbReference type="EMBL" id="JALNTZ010000009">
    <property type="protein sequence ID" value="KAJ3641576.1"/>
    <property type="molecule type" value="Genomic_DNA"/>
</dbReference>
<dbReference type="Proteomes" id="UP001168821">
    <property type="component" value="Unassembled WGS sequence"/>
</dbReference>
<dbReference type="SUPFAM" id="SSF53850">
    <property type="entry name" value="Periplasmic binding protein-like II"/>
    <property type="match status" value="1"/>
</dbReference>
<accession>A0AA38HR31</accession>
<reference evidence="10" key="1">
    <citation type="journal article" date="2023" name="G3 (Bethesda)">
        <title>Whole genome assemblies of Zophobas morio and Tenebrio molitor.</title>
        <authorList>
            <person name="Kaur S."/>
            <person name="Stinson S.A."/>
            <person name="diCenzo G.C."/>
        </authorList>
    </citation>
    <scope>NUCLEOTIDE SEQUENCE</scope>
    <source>
        <strain evidence="10">QUZm001</strain>
    </source>
</reference>
<evidence type="ECO:0000313" key="10">
    <source>
        <dbReference type="EMBL" id="KAJ3641576.1"/>
    </source>
</evidence>
<keyword evidence="3 8" id="KW-0812">Transmembrane</keyword>
<evidence type="ECO:0008006" key="12">
    <source>
        <dbReference type="Google" id="ProtNLM"/>
    </source>
</evidence>
<dbReference type="AlphaFoldDB" id="A0AA38HR31"/>
<keyword evidence="6" id="KW-0675">Receptor</keyword>
<sequence>MFQVVTIVVLLIYIHQHFAANLIREKISPVDQFSPNYLHNDPQIRLVLHFDNTTKDAANLFLTKISTSLKIINHDTATIQPSLKKRSIKYLNLVLLSNPLTFCALCRNIQTTDFIVFFTNPTNFRSMSENFSKLSNLKGSRGVAVVNYAEDVELYNICFYCGDIKGKMTLLQKSSYDQPLDIEFLFSNNFKNFGGHLFKVAYNDYLPFMSCTRKIVANNITLCKNALGSEFLLLQTLSQYLNFTYQLIEAPSDHYEVLINQVILKHADFAIGGVSVTNRRLKILKFTDVLRFEPFGLLYLSQKSYLSKLFDYELKNLILEIFLLAVMFLLSLLVTVISKWYTGCKLSVENVFMIFVKSKYEQSANVKSSASNSILVIFLSWWIFALIVNVTYRSMLVSLMVQKPMKHDTLQDLVDQGYKIVLSGNPAYLQIFLAAEERLINSSTTLLLDKCEVLSYIETNKALVPIEFSMNLIHIRKSCSKTTIDDRKFTKKAISVTPHAWPFRPETPFVDDFNVYIKKHLNGALLKMWENNVLLKKNINTFTERVLITQEKNIIDFEAFISHFLVYLVLILVSIFCFLFEVLWWWSKRSTRCSN</sequence>
<keyword evidence="7" id="KW-0325">Glycoprotein</keyword>
<evidence type="ECO:0000256" key="9">
    <source>
        <dbReference type="SAM" id="SignalP"/>
    </source>
</evidence>
<feature type="transmembrane region" description="Helical" evidence="8">
    <location>
        <begin position="374"/>
        <end position="392"/>
    </location>
</feature>
<dbReference type="PANTHER" id="PTHR42643:SF35">
    <property type="entry name" value="IONOTROPIC RECEPTOR 68A, ISOFORM A"/>
    <property type="match status" value="1"/>
</dbReference>
<feature type="signal peptide" evidence="9">
    <location>
        <begin position="1"/>
        <end position="19"/>
    </location>
</feature>
<dbReference type="InterPro" id="IPR052192">
    <property type="entry name" value="Insect_Ionotropic_Sensory_Rcpt"/>
</dbReference>
<evidence type="ECO:0000256" key="8">
    <source>
        <dbReference type="SAM" id="Phobius"/>
    </source>
</evidence>
<gene>
    <name evidence="10" type="ORF">Zmor_028078</name>
</gene>
<feature type="transmembrane region" description="Helical" evidence="8">
    <location>
        <begin position="317"/>
        <end position="337"/>
    </location>
</feature>
<feature type="chain" id="PRO_5041257030" description="Ionotropic glutamate receptor C-terminal domain-containing protein" evidence="9">
    <location>
        <begin position="20"/>
        <end position="595"/>
    </location>
</feature>
<dbReference type="Gene3D" id="3.40.190.10">
    <property type="entry name" value="Periplasmic binding protein-like II"/>
    <property type="match status" value="1"/>
</dbReference>
<feature type="transmembrane region" description="Helical" evidence="8">
    <location>
        <begin position="564"/>
        <end position="586"/>
    </location>
</feature>
<proteinExistence type="predicted"/>
<keyword evidence="2" id="KW-1003">Cell membrane</keyword>
<keyword evidence="4 8" id="KW-1133">Transmembrane helix</keyword>
<dbReference type="PANTHER" id="PTHR42643">
    <property type="entry name" value="IONOTROPIC RECEPTOR 20A-RELATED"/>
    <property type="match status" value="1"/>
</dbReference>